<dbReference type="InterPro" id="IPR006195">
    <property type="entry name" value="aa-tRNA-synth_II"/>
</dbReference>
<accession>A0A9W6U753</accession>
<dbReference type="Pfam" id="PF03129">
    <property type="entry name" value="HGTP_anticodon"/>
    <property type="match status" value="1"/>
</dbReference>
<name>A0A9W6U753_9STRA</name>
<dbReference type="OrthoDB" id="10267474at2759"/>
<dbReference type="SUPFAM" id="SSF52954">
    <property type="entry name" value="Class II aaRS ABD-related"/>
    <property type="match status" value="1"/>
</dbReference>
<evidence type="ECO:0000256" key="5">
    <source>
        <dbReference type="ARBA" id="ARBA00022598"/>
    </source>
</evidence>
<reference evidence="13" key="1">
    <citation type="submission" date="2023-04" db="EMBL/GenBank/DDBJ databases">
        <title>Phytophthora fragariaefolia NBRC 109709.</title>
        <authorList>
            <person name="Ichikawa N."/>
            <person name="Sato H."/>
            <person name="Tonouchi N."/>
        </authorList>
    </citation>
    <scope>NUCLEOTIDE SEQUENCE</scope>
    <source>
        <strain evidence="13">NBRC 109709</strain>
    </source>
</reference>
<dbReference type="Proteomes" id="UP001165121">
    <property type="component" value="Unassembled WGS sequence"/>
</dbReference>
<dbReference type="InterPro" id="IPR036621">
    <property type="entry name" value="Anticodon-bd_dom_sf"/>
</dbReference>
<evidence type="ECO:0000256" key="1">
    <source>
        <dbReference type="ARBA" id="ARBA00004496"/>
    </source>
</evidence>
<dbReference type="InterPro" id="IPR004154">
    <property type="entry name" value="Anticodon-bd"/>
</dbReference>
<evidence type="ECO:0000256" key="6">
    <source>
        <dbReference type="ARBA" id="ARBA00022741"/>
    </source>
</evidence>
<feature type="domain" description="Aminoacyl-transfer RNA synthetases class-II family profile" evidence="12">
    <location>
        <begin position="74"/>
        <end position="521"/>
    </location>
</feature>
<evidence type="ECO:0000256" key="3">
    <source>
        <dbReference type="ARBA" id="ARBA00012831"/>
    </source>
</evidence>
<dbReference type="SUPFAM" id="SSF55681">
    <property type="entry name" value="Class II aaRS and biotin synthetases"/>
    <property type="match status" value="1"/>
</dbReference>
<evidence type="ECO:0000313" key="14">
    <source>
        <dbReference type="Proteomes" id="UP001165121"/>
    </source>
</evidence>
<keyword evidence="5" id="KW-0436">Ligase</keyword>
<dbReference type="InterPro" id="IPR002314">
    <property type="entry name" value="aa-tRNA-synt_IIb"/>
</dbReference>
<dbReference type="GO" id="GO:0005739">
    <property type="term" value="C:mitochondrion"/>
    <property type="evidence" value="ECO:0007669"/>
    <property type="project" value="TreeGrafter"/>
</dbReference>
<dbReference type="GO" id="GO:0005524">
    <property type="term" value="F:ATP binding"/>
    <property type="evidence" value="ECO:0007669"/>
    <property type="project" value="UniProtKB-KW"/>
</dbReference>
<dbReference type="PROSITE" id="PS50862">
    <property type="entry name" value="AA_TRNA_LIGASE_II"/>
    <property type="match status" value="1"/>
</dbReference>
<dbReference type="InterPro" id="IPR044140">
    <property type="entry name" value="ProRS_anticodon_short"/>
</dbReference>
<evidence type="ECO:0000259" key="12">
    <source>
        <dbReference type="PROSITE" id="PS50862"/>
    </source>
</evidence>
<sequence>MWARRSPTALAGRRLTSSSSSSLRAAPCALRSVLWAPTEKQAPSDAAVPSHQLLVRGGFVRKGGHGLFALLPLGRRVVAKLEALIDDEMLKIGGNRVDLTVLTPNELWKQSGRWQSRGPELMTLEDRREDLLVLGPTHEESITSLVAAHYNTAGAADRSLRLYQIGRKFRDEIRPRFGLLRAREFVMKDMYSFDATYDGALQTYRDVTAAYNAVLVSRLKLPVKCVEADSGNIGGNLSHEFHVLADVGEDAILSCSSPECDYAANVEKAEGVLPESSADSSDVSGEVSAEVGAIIAQLKEQVRNGDNSVWTTVASLQEAASSQGFSLKLVREQESDDFDEDVRQVPTRMALCFARHDSEVNDLAAKPFIGGDEGEVFTNNAKIVEVLLNSDGASELHLLLDDSLKNRSPVAAALCAALEDLAKQFEAYTHLTWGHFRLAQAGDLCPRCNGGDTAVLEDKRGIEVGHVFYLGQKYSKPFGATFTDAKNHKHPLEMGCFGLGVSRLVAAAVEASHDDHGIAWPTEIAPYKVLVMSIGGKKQEDPVSQAAWQIAGQLASGDVAGLVKDDVLLDDRWRESPGSKLAESELIGYPYRVVVGKRFIKDGLVEVQTRSTMKKTFLPPDELPAFFAELVESGAF</sequence>
<dbReference type="EMBL" id="BSXT01000435">
    <property type="protein sequence ID" value="GMF27297.1"/>
    <property type="molecule type" value="Genomic_DNA"/>
</dbReference>
<keyword evidence="9" id="KW-0030">Aminoacyl-tRNA synthetase</keyword>
<dbReference type="PANTHER" id="PTHR42753">
    <property type="entry name" value="MITOCHONDRIAL RIBOSOME PROTEIN L39/PROLYL-TRNA LIGASE FAMILY MEMBER"/>
    <property type="match status" value="1"/>
</dbReference>
<evidence type="ECO:0000256" key="7">
    <source>
        <dbReference type="ARBA" id="ARBA00022840"/>
    </source>
</evidence>
<evidence type="ECO:0000256" key="11">
    <source>
        <dbReference type="ARBA" id="ARBA00047671"/>
    </source>
</evidence>
<keyword evidence="4" id="KW-0963">Cytoplasm</keyword>
<keyword evidence="6" id="KW-0547">Nucleotide-binding</keyword>
<dbReference type="FunFam" id="3.40.50.800:FF:000079">
    <property type="entry name" value="Putative proline--tRNA ligase, mitochondrial"/>
    <property type="match status" value="1"/>
</dbReference>
<organism evidence="13 14">
    <name type="scientific">Phytophthora fragariaefolia</name>
    <dbReference type="NCBI Taxonomy" id="1490495"/>
    <lineage>
        <taxon>Eukaryota</taxon>
        <taxon>Sar</taxon>
        <taxon>Stramenopiles</taxon>
        <taxon>Oomycota</taxon>
        <taxon>Peronosporomycetes</taxon>
        <taxon>Peronosporales</taxon>
        <taxon>Peronosporaceae</taxon>
        <taxon>Phytophthora</taxon>
    </lineage>
</organism>
<dbReference type="InterPro" id="IPR004500">
    <property type="entry name" value="Pro-tRNA-synth_IIa_bac-type"/>
</dbReference>
<evidence type="ECO:0000313" key="13">
    <source>
        <dbReference type="EMBL" id="GMF27297.1"/>
    </source>
</evidence>
<dbReference type="GO" id="GO:0006433">
    <property type="term" value="P:prolyl-tRNA aminoacylation"/>
    <property type="evidence" value="ECO:0007669"/>
    <property type="project" value="InterPro"/>
</dbReference>
<keyword evidence="7" id="KW-0067">ATP-binding</keyword>
<evidence type="ECO:0000256" key="8">
    <source>
        <dbReference type="ARBA" id="ARBA00022917"/>
    </source>
</evidence>
<comment type="subcellular location">
    <subcellularLocation>
        <location evidence="1">Cytoplasm</location>
    </subcellularLocation>
</comment>
<dbReference type="InterPro" id="IPR045864">
    <property type="entry name" value="aa-tRNA-synth_II/BPL/LPL"/>
</dbReference>
<dbReference type="FunFam" id="3.30.930.10:FF:000066">
    <property type="entry name" value="Proline--tRNA ligase"/>
    <property type="match status" value="1"/>
</dbReference>
<evidence type="ECO:0000256" key="2">
    <source>
        <dbReference type="ARBA" id="ARBA00011738"/>
    </source>
</evidence>
<comment type="subunit">
    <text evidence="2">Homodimer.</text>
</comment>
<comment type="caution">
    <text evidence="13">The sequence shown here is derived from an EMBL/GenBank/DDBJ whole genome shotgun (WGS) entry which is preliminary data.</text>
</comment>
<dbReference type="AlphaFoldDB" id="A0A9W6U753"/>
<dbReference type="InterPro" id="IPR050062">
    <property type="entry name" value="Pro-tRNA_synthetase"/>
</dbReference>
<dbReference type="EC" id="6.1.1.15" evidence="3"/>
<evidence type="ECO:0000256" key="4">
    <source>
        <dbReference type="ARBA" id="ARBA00022490"/>
    </source>
</evidence>
<keyword evidence="14" id="KW-1185">Reference proteome</keyword>
<dbReference type="PANTHER" id="PTHR42753:SF2">
    <property type="entry name" value="PROLINE--TRNA LIGASE"/>
    <property type="match status" value="1"/>
</dbReference>
<dbReference type="NCBIfam" id="TIGR00409">
    <property type="entry name" value="proS_fam_II"/>
    <property type="match status" value="1"/>
</dbReference>
<dbReference type="PRINTS" id="PR01046">
    <property type="entry name" value="TRNASYNTHPRO"/>
</dbReference>
<evidence type="ECO:0000256" key="9">
    <source>
        <dbReference type="ARBA" id="ARBA00023146"/>
    </source>
</evidence>
<dbReference type="Gene3D" id="3.40.50.800">
    <property type="entry name" value="Anticodon-binding domain"/>
    <property type="match status" value="1"/>
</dbReference>
<dbReference type="GO" id="GO:0004827">
    <property type="term" value="F:proline-tRNA ligase activity"/>
    <property type="evidence" value="ECO:0007669"/>
    <property type="project" value="UniProtKB-EC"/>
</dbReference>
<keyword evidence="8" id="KW-0648">Protein biosynthesis</keyword>
<proteinExistence type="predicted"/>
<gene>
    <name evidence="13" type="ORF">Pfra01_000537500</name>
</gene>
<evidence type="ECO:0000256" key="10">
    <source>
        <dbReference type="ARBA" id="ARBA00029731"/>
    </source>
</evidence>
<dbReference type="CDD" id="cd00861">
    <property type="entry name" value="ProRS_anticodon_short"/>
    <property type="match status" value="1"/>
</dbReference>
<dbReference type="Pfam" id="PF00587">
    <property type="entry name" value="tRNA-synt_2b"/>
    <property type="match status" value="1"/>
</dbReference>
<protein>
    <recommendedName>
        <fullName evidence="3">proline--tRNA ligase</fullName>
        <ecNumber evidence="3">6.1.1.15</ecNumber>
    </recommendedName>
    <alternativeName>
        <fullName evidence="10">Prolyl-tRNA synthetase</fullName>
    </alternativeName>
</protein>
<dbReference type="InterPro" id="IPR002316">
    <property type="entry name" value="Pro-tRNA-ligase_IIa"/>
</dbReference>
<comment type="catalytic activity">
    <reaction evidence="11">
        <text>tRNA(Pro) + L-proline + ATP = L-prolyl-tRNA(Pro) + AMP + diphosphate</text>
        <dbReference type="Rhea" id="RHEA:14305"/>
        <dbReference type="Rhea" id="RHEA-COMP:9700"/>
        <dbReference type="Rhea" id="RHEA-COMP:9702"/>
        <dbReference type="ChEBI" id="CHEBI:30616"/>
        <dbReference type="ChEBI" id="CHEBI:33019"/>
        <dbReference type="ChEBI" id="CHEBI:60039"/>
        <dbReference type="ChEBI" id="CHEBI:78442"/>
        <dbReference type="ChEBI" id="CHEBI:78532"/>
        <dbReference type="ChEBI" id="CHEBI:456215"/>
        <dbReference type="EC" id="6.1.1.15"/>
    </reaction>
</comment>
<dbReference type="Gene3D" id="3.30.930.10">
    <property type="entry name" value="Bira Bifunctional Protein, Domain 2"/>
    <property type="match status" value="2"/>
</dbReference>